<feature type="signal peptide" evidence="3">
    <location>
        <begin position="1"/>
        <end position="19"/>
    </location>
</feature>
<gene>
    <name evidence="5" type="ORF">NDU88_000367</name>
</gene>
<dbReference type="SUPFAM" id="SSF48726">
    <property type="entry name" value="Immunoglobulin"/>
    <property type="match status" value="1"/>
</dbReference>
<dbReference type="PANTHER" id="PTHR23268:SF31">
    <property type="entry name" value="T CELL RECEPTOR BETA VARIABLE 30"/>
    <property type="match status" value="1"/>
</dbReference>
<dbReference type="Pfam" id="PF07686">
    <property type="entry name" value="V-set"/>
    <property type="match status" value="1"/>
</dbReference>
<dbReference type="Proteomes" id="UP001066276">
    <property type="component" value="Chromosome 7"/>
</dbReference>
<keyword evidence="1 3" id="KW-0732">Signal</keyword>
<comment type="caution">
    <text evidence="5">The sequence shown here is derived from an EMBL/GenBank/DDBJ whole genome shotgun (WGS) entry which is preliminary data.</text>
</comment>
<dbReference type="GO" id="GO:0007166">
    <property type="term" value="P:cell surface receptor signaling pathway"/>
    <property type="evidence" value="ECO:0007669"/>
    <property type="project" value="TreeGrafter"/>
</dbReference>
<proteinExistence type="predicted"/>
<evidence type="ECO:0000259" key="4">
    <source>
        <dbReference type="PROSITE" id="PS50835"/>
    </source>
</evidence>
<evidence type="ECO:0000256" key="2">
    <source>
        <dbReference type="ARBA" id="ARBA00022859"/>
    </source>
</evidence>
<protein>
    <recommendedName>
        <fullName evidence="4">Ig-like domain-containing protein</fullName>
    </recommendedName>
</protein>
<dbReference type="GO" id="GO:0002376">
    <property type="term" value="P:immune system process"/>
    <property type="evidence" value="ECO:0007669"/>
    <property type="project" value="UniProtKB-KW"/>
</dbReference>
<dbReference type="PROSITE" id="PS50835">
    <property type="entry name" value="IG_LIKE"/>
    <property type="match status" value="1"/>
</dbReference>
<sequence length="122" mass="13723">MEHVSLSIIFFALLSYTISQRIVQTPRSLVKPAGAPAELLCTVEGVSTPYMYWYKLQPTQPLTLMSYSVTTQSVDENYLPHFTAVRPTGQAFNLKTERLEANDTALYYCAWSHTLREVGEGA</sequence>
<dbReference type="EMBL" id="JANPWB010000011">
    <property type="protein sequence ID" value="KAJ1121849.1"/>
    <property type="molecule type" value="Genomic_DNA"/>
</dbReference>
<reference evidence="5" key="1">
    <citation type="journal article" date="2022" name="bioRxiv">
        <title>Sequencing and chromosome-scale assembly of the giantPleurodeles waltlgenome.</title>
        <authorList>
            <person name="Brown T."/>
            <person name="Elewa A."/>
            <person name="Iarovenko S."/>
            <person name="Subramanian E."/>
            <person name="Araus A.J."/>
            <person name="Petzold A."/>
            <person name="Susuki M."/>
            <person name="Suzuki K.-i.T."/>
            <person name="Hayashi T."/>
            <person name="Toyoda A."/>
            <person name="Oliveira C."/>
            <person name="Osipova E."/>
            <person name="Leigh N.D."/>
            <person name="Simon A."/>
            <person name="Yun M.H."/>
        </authorList>
    </citation>
    <scope>NUCLEOTIDE SEQUENCE</scope>
    <source>
        <strain evidence="5">20211129_DDA</strain>
        <tissue evidence="5">Liver</tissue>
    </source>
</reference>
<dbReference type="PANTHER" id="PTHR23268">
    <property type="entry name" value="T-CELL RECEPTOR BETA CHAIN"/>
    <property type="match status" value="1"/>
</dbReference>
<keyword evidence="2" id="KW-0391">Immunity</keyword>
<feature type="chain" id="PRO_5043843516" description="Ig-like domain-containing protein" evidence="3">
    <location>
        <begin position="20"/>
        <end position="122"/>
    </location>
</feature>
<dbReference type="Gene3D" id="2.60.40.10">
    <property type="entry name" value="Immunoglobulins"/>
    <property type="match status" value="1"/>
</dbReference>
<dbReference type="GO" id="GO:0005886">
    <property type="term" value="C:plasma membrane"/>
    <property type="evidence" value="ECO:0007669"/>
    <property type="project" value="TreeGrafter"/>
</dbReference>
<dbReference type="InterPro" id="IPR007110">
    <property type="entry name" value="Ig-like_dom"/>
</dbReference>
<feature type="domain" description="Ig-like" evidence="4">
    <location>
        <begin position="20"/>
        <end position="122"/>
    </location>
</feature>
<evidence type="ECO:0000313" key="5">
    <source>
        <dbReference type="EMBL" id="KAJ1121849.1"/>
    </source>
</evidence>
<dbReference type="InterPro" id="IPR013783">
    <property type="entry name" value="Ig-like_fold"/>
</dbReference>
<evidence type="ECO:0000256" key="3">
    <source>
        <dbReference type="SAM" id="SignalP"/>
    </source>
</evidence>
<dbReference type="InterPro" id="IPR050413">
    <property type="entry name" value="TCR_beta_variable"/>
</dbReference>
<accession>A0AAV7P4S0</accession>
<evidence type="ECO:0000256" key="1">
    <source>
        <dbReference type="ARBA" id="ARBA00022729"/>
    </source>
</evidence>
<dbReference type="AlphaFoldDB" id="A0AAV7P4S0"/>
<evidence type="ECO:0000313" key="6">
    <source>
        <dbReference type="Proteomes" id="UP001066276"/>
    </source>
</evidence>
<dbReference type="InterPro" id="IPR036179">
    <property type="entry name" value="Ig-like_dom_sf"/>
</dbReference>
<keyword evidence="6" id="KW-1185">Reference proteome</keyword>
<dbReference type="InterPro" id="IPR013106">
    <property type="entry name" value="Ig_V-set"/>
</dbReference>
<dbReference type="SMART" id="SM00406">
    <property type="entry name" value="IGv"/>
    <property type="match status" value="1"/>
</dbReference>
<name>A0AAV7P4S0_PLEWA</name>
<organism evidence="5 6">
    <name type="scientific">Pleurodeles waltl</name>
    <name type="common">Iberian ribbed newt</name>
    <dbReference type="NCBI Taxonomy" id="8319"/>
    <lineage>
        <taxon>Eukaryota</taxon>
        <taxon>Metazoa</taxon>
        <taxon>Chordata</taxon>
        <taxon>Craniata</taxon>
        <taxon>Vertebrata</taxon>
        <taxon>Euteleostomi</taxon>
        <taxon>Amphibia</taxon>
        <taxon>Batrachia</taxon>
        <taxon>Caudata</taxon>
        <taxon>Salamandroidea</taxon>
        <taxon>Salamandridae</taxon>
        <taxon>Pleurodelinae</taxon>
        <taxon>Pleurodeles</taxon>
    </lineage>
</organism>